<dbReference type="HOGENOM" id="CLU_000288_36_8_5"/>
<dbReference type="AlphaFoldDB" id="M9RGN8"/>
<gene>
    <name evidence="2" type="ORF">OA238_c16670</name>
</gene>
<dbReference type="eggNOG" id="COG0790">
    <property type="taxonomic scope" value="Bacteria"/>
</dbReference>
<feature type="signal peptide" evidence="1">
    <location>
        <begin position="1"/>
        <end position="22"/>
    </location>
</feature>
<dbReference type="InterPro" id="IPR011990">
    <property type="entry name" value="TPR-like_helical_dom_sf"/>
</dbReference>
<evidence type="ECO:0000313" key="3">
    <source>
        <dbReference type="Proteomes" id="UP000004688"/>
    </source>
</evidence>
<dbReference type="SMART" id="SM00671">
    <property type="entry name" value="SEL1"/>
    <property type="match status" value="3"/>
</dbReference>
<dbReference type="Gene3D" id="1.25.40.10">
    <property type="entry name" value="Tetratricopeptide repeat domain"/>
    <property type="match status" value="1"/>
</dbReference>
<dbReference type="PANTHER" id="PTHR11102">
    <property type="entry name" value="SEL-1-LIKE PROTEIN"/>
    <property type="match status" value="1"/>
</dbReference>
<organism evidence="2 3">
    <name type="scientific">Octadecabacter arcticus 238</name>
    <dbReference type="NCBI Taxonomy" id="391616"/>
    <lineage>
        <taxon>Bacteria</taxon>
        <taxon>Pseudomonadati</taxon>
        <taxon>Pseudomonadota</taxon>
        <taxon>Alphaproteobacteria</taxon>
        <taxon>Rhodobacterales</taxon>
        <taxon>Roseobacteraceae</taxon>
        <taxon>Octadecabacter</taxon>
    </lineage>
</organism>
<name>M9RGN8_9RHOB</name>
<keyword evidence="3" id="KW-1185">Reference proteome</keyword>
<evidence type="ECO:0000313" key="2">
    <source>
        <dbReference type="EMBL" id="AGI71784.1"/>
    </source>
</evidence>
<dbReference type="Pfam" id="PF08238">
    <property type="entry name" value="Sel1"/>
    <property type="match status" value="3"/>
</dbReference>
<dbReference type="KEGG" id="oar:OA238_c16670"/>
<dbReference type="Proteomes" id="UP000004688">
    <property type="component" value="Chromosome"/>
</dbReference>
<accession>M9RGN8</accession>
<dbReference type="InterPro" id="IPR050767">
    <property type="entry name" value="Sel1_AlgK"/>
</dbReference>
<proteinExistence type="predicted"/>
<dbReference type="SUPFAM" id="SSF81901">
    <property type="entry name" value="HCP-like"/>
    <property type="match status" value="1"/>
</dbReference>
<protein>
    <submittedName>
        <fullName evidence="2">Sel-1-like repeats-containing protein</fullName>
    </submittedName>
</protein>
<reference evidence="2 3" key="1">
    <citation type="journal article" date="2013" name="PLoS ONE">
        <title>Poles Apart: Arctic and Antarctic Octadecabacter strains Share High Genome Plasticity and a New Type of Xanthorhodopsin.</title>
        <authorList>
            <person name="Vollmers J."/>
            <person name="Voget S."/>
            <person name="Dietrich S."/>
            <person name="Gollnow K."/>
            <person name="Smits M."/>
            <person name="Meyer K."/>
            <person name="Brinkhoff T."/>
            <person name="Simon M."/>
            <person name="Daniel R."/>
        </authorList>
    </citation>
    <scope>NUCLEOTIDE SEQUENCE [LARGE SCALE GENOMIC DNA]</scope>
    <source>
        <strain evidence="2 3">238</strain>
    </source>
</reference>
<dbReference type="InterPro" id="IPR006597">
    <property type="entry name" value="Sel1-like"/>
</dbReference>
<evidence type="ECO:0000256" key="1">
    <source>
        <dbReference type="SAM" id="SignalP"/>
    </source>
</evidence>
<dbReference type="PANTHER" id="PTHR11102:SF160">
    <property type="entry name" value="ERAD-ASSOCIATED E3 UBIQUITIN-PROTEIN LIGASE COMPONENT HRD3"/>
    <property type="match status" value="1"/>
</dbReference>
<dbReference type="STRING" id="391616.OA238_c16670"/>
<dbReference type="OrthoDB" id="8235393at2"/>
<dbReference type="EMBL" id="CP003742">
    <property type="protein sequence ID" value="AGI71784.1"/>
    <property type="molecule type" value="Genomic_DNA"/>
</dbReference>
<keyword evidence="1" id="KW-0732">Signal</keyword>
<feature type="chain" id="PRO_5004102496" evidence="1">
    <location>
        <begin position="23"/>
        <end position="197"/>
    </location>
</feature>
<sequence length="197" mass="21339">MIKLLRTTAFLLCTAVAVPAMALDFHKGMEAFDAGDGATAQQVWRLLAEQGDARAQYSLGMYSTGFGVSKDYAEAANWFRLAAEQGHADAQHKLGFAYDFGFGVSKDYIEALDWYRLASGQGHAHAQHSLGLAYYLGKAVIKDYVIAYMWTNISSANGSAIGSAGRGVVEESMTREQIAEAQALARRCIASDYQDCG</sequence>